<dbReference type="PROSITE" id="PS51186">
    <property type="entry name" value="GNAT"/>
    <property type="match status" value="1"/>
</dbReference>
<sequence>MEIIGDGTAEQFEALVAADQVAQQDRQRREQLRRWLADGSVRVATRNGSPVGYTVVEPSFFGHDFLVLIVVGEQHRKAGIGQLLMADVETRERDAKLFTSTNLSNQVMQRLLARRGWVSSGMVFGLDEGDPEVFYQFPQSPRPAIERNDTEAVSL</sequence>
<dbReference type="Pfam" id="PF00583">
    <property type="entry name" value="Acetyltransf_1"/>
    <property type="match status" value="1"/>
</dbReference>
<protein>
    <submittedName>
        <fullName evidence="2">GNAT superfamily N-acetyltransferase</fullName>
    </submittedName>
</protein>
<comment type="caution">
    <text evidence="2">The sequence shown here is derived from an EMBL/GenBank/DDBJ whole genome shotgun (WGS) entry which is preliminary data.</text>
</comment>
<evidence type="ECO:0000259" key="1">
    <source>
        <dbReference type="PROSITE" id="PS51186"/>
    </source>
</evidence>
<evidence type="ECO:0000313" key="2">
    <source>
        <dbReference type="EMBL" id="MET4541118.1"/>
    </source>
</evidence>
<accession>A0ABV2P8L9</accession>
<gene>
    <name evidence="2" type="ORF">ABIE37_002908</name>
</gene>
<keyword evidence="3" id="KW-1185">Reference proteome</keyword>
<proteinExistence type="predicted"/>
<dbReference type="RefSeq" id="WP_354230629.1">
    <property type="nucleotide sequence ID" value="NZ_JBEPSN010000007.1"/>
</dbReference>
<organism evidence="2 3">
    <name type="scientific">Arthrobacter bambusae</name>
    <dbReference type="NCBI Taxonomy" id="1338426"/>
    <lineage>
        <taxon>Bacteria</taxon>
        <taxon>Bacillati</taxon>
        <taxon>Actinomycetota</taxon>
        <taxon>Actinomycetes</taxon>
        <taxon>Micrococcales</taxon>
        <taxon>Micrococcaceae</taxon>
        <taxon>Arthrobacter</taxon>
    </lineage>
</organism>
<dbReference type="CDD" id="cd04301">
    <property type="entry name" value="NAT_SF"/>
    <property type="match status" value="1"/>
</dbReference>
<dbReference type="GeneID" id="92753842"/>
<dbReference type="SUPFAM" id="SSF55729">
    <property type="entry name" value="Acyl-CoA N-acyltransferases (Nat)"/>
    <property type="match status" value="1"/>
</dbReference>
<dbReference type="InterPro" id="IPR000182">
    <property type="entry name" value="GNAT_dom"/>
</dbReference>
<dbReference type="Proteomes" id="UP001549307">
    <property type="component" value="Unassembled WGS sequence"/>
</dbReference>
<dbReference type="InterPro" id="IPR016181">
    <property type="entry name" value="Acyl_CoA_acyltransferase"/>
</dbReference>
<reference evidence="2 3" key="1">
    <citation type="submission" date="2024-06" db="EMBL/GenBank/DDBJ databases">
        <title>Sorghum-associated microbial communities from plants grown in Nebraska, USA.</title>
        <authorList>
            <person name="Schachtman D."/>
        </authorList>
    </citation>
    <scope>NUCLEOTIDE SEQUENCE [LARGE SCALE GENOMIC DNA]</scope>
    <source>
        <strain evidence="2 3">3552</strain>
    </source>
</reference>
<dbReference type="EMBL" id="JBEPSN010000007">
    <property type="protein sequence ID" value="MET4541118.1"/>
    <property type="molecule type" value="Genomic_DNA"/>
</dbReference>
<name>A0ABV2P8L9_9MICC</name>
<dbReference type="Gene3D" id="3.40.630.30">
    <property type="match status" value="1"/>
</dbReference>
<feature type="domain" description="N-acetyltransferase" evidence="1">
    <location>
        <begin position="2"/>
        <end position="140"/>
    </location>
</feature>
<evidence type="ECO:0000313" key="3">
    <source>
        <dbReference type="Proteomes" id="UP001549307"/>
    </source>
</evidence>